<proteinExistence type="predicted"/>
<dbReference type="EMBL" id="JAFLRD010000004">
    <property type="protein sequence ID" value="MBO0414957.1"/>
    <property type="molecule type" value="Genomic_DNA"/>
</dbReference>
<gene>
    <name evidence="1" type="ORF">J1C50_05490</name>
</gene>
<evidence type="ECO:0000313" key="2">
    <source>
        <dbReference type="Proteomes" id="UP000664349"/>
    </source>
</evidence>
<dbReference type="RefSeq" id="WP_200123237.1">
    <property type="nucleotide sequence ID" value="NZ_JAEILV010000036.1"/>
</dbReference>
<accession>A0ABS3GIS6</accession>
<sequence length="400" mass="44893">MISIQALRPSAATLPADSSRLCHETLDVQAVRNSQASLTQHENSAIRRTLDAYGIDDNRKILSQLNQDRYHVLIKQDNSGAADLTHGVYISKQSEDDYGSFRWLNPRGLQKYQTKDLAQVRLTTTNLAQLQETYKNENTTQFLVELLRGNSREPGDKVYNEVYKKNPDIFHYSAPLGMGNGFLIYPNIPYMSQTYTAGQVTDLATRPEGIQLTAWAVHPALPHDLIQEMKGDPSIEKVAVKQSEELNQYNAELKSGVKSLTSILDLEQSDVGMLEKLKRDSLQCLVDTYGVSAEKDKVKLFFHFPVAPSTATLHLHIWVNKGDHPLNESRAFGIDEVIQHLKSGGNINELILSRNDGQFILPSKDMLHKIKGMPESKAPMPADYSELRLPIDVAHQKDMA</sequence>
<name>A0ABS3GIS6_9NEIS</name>
<dbReference type="SUPFAM" id="SSF54197">
    <property type="entry name" value="HIT-like"/>
    <property type="match status" value="1"/>
</dbReference>
<dbReference type="Proteomes" id="UP000664349">
    <property type="component" value="Unassembled WGS sequence"/>
</dbReference>
<dbReference type="Gene3D" id="3.30.428.10">
    <property type="entry name" value="HIT-like"/>
    <property type="match status" value="1"/>
</dbReference>
<evidence type="ECO:0000313" key="1">
    <source>
        <dbReference type="EMBL" id="MBO0414957.1"/>
    </source>
</evidence>
<dbReference type="Pfam" id="PF11969">
    <property type="entry name" value="DcpS_C"/>
    <property type="match status" value="1"/>
</dbReference>
<reference evidence="1 2" key="1">
    <citation type="submission" date="2021-03" db="EMBL/GenBank/DDBJ databases">
        <title>First Case of infection caused by Chromobacterium haemolyticum derived from water in China.</title>
        <authorList>
            <person name="Chen J."/>
            <person name="Liu C."/>
        </authorList>
    </citation>
    <scope>NUCLEOTIDE SEQUENCE [LARGE SCALE GENOMIC DNA]</scope>
    <source>
        <strain evidence="1 2">WJ-5</strain>
    </source>
</reference>
<comment type="caution">
    <text evidence="1">The sequence shown here is derived from an EMBL/GenBank/DDBJ whole genome shotgun (WGS) entry which is preliminary data.</text>
</comment>
<protein>
    <submittedName>
        <fullName evidence="1">Uncharacterized protein</fullName>
    </submittedName>
</protein>
<organism evidence="1 2">
    <name type="scientific">Chromobacterium haemolyticum</name>
    <dbReference type="NCBI Taxonomy" id="394935"/>
    <lineage>
        <taxon>Bacteria</taxon>
        <taxon>Pseudomonadati</taxon>
        <taxon>Pseudomonadota</taxon>
        <taxon>Betaproteobacteria</taxon>
        <taxon>Neisseriales</taxon>
        <taxon>Chromobacteriaceae</taxon>
        <taxon>Chromobacterium</taxon>
    </lineage>
</organism>
<dbReference type="InterPro" id="IPR036265">
    <property type="entry name" value="HIT-like_sf"/>
</dbReference>
<keyword evidence="2" id="KW-1185">Reference proteome</keyword>